<organism evidence="2 3">
    <name type="scientific">Selenomonas ruminantium</name>
    <dbReference type="NCBI Taxonomy" id="971"/>
    <lineage>
        <taxon>Bacteria</taxon>
        <taxon>Bacillati</taxon>
        <taxon>Bacillota</taxon>
        <taxon>Negativicutes</taxon>
        <taxon>Selenomonadales</taxon>
        <taxon>Selenomonadaceae</taxon>
        <taxon>Selenomonas</taxon>
    </lineage>
</organism>
<dbReference type="EMBL" id="FNQG01000002">
    <property type="protein sequence ID" value="SDZ72562.1"/>
    <property type="molecule type" value="Genomic_DNA"/>
</dbReference>
<proteinExistence type="predicted"/>
<evidence type="ECO:0000256" key="1">
    <source>
        <dbReference type="SAM" id="Phobius"/>
    </source>
</evidence>
<keyword evidence="1" id="KW-1133">Transmembrane helix</keyword>
<evidence type="ECO:0000313" key="2">
    <source>
        <dbReference type="EMBL" id="SDZ72562.1"/>
    </source>
</evidence>
<keyword evidence="1" id="KW-0472">Membrane</keyword>
<sequence length="199" mass="23391">MKINKLEEIADASKRKVLREIYSSSIMIANCQIDKVVYLGDKIEIGGYITVPVNIDKYGFMKDFYAYYRIELDGVAEFRITSRYTFIVFYGIHVVMWIGFVVIPFISLMLDNFGQRVTYTTPDWVDITWAILTCLTLCWLLHREQTNGRRFWETMRVLYLFPVVFAILLIDWATLIPIKFISGKSTLGDDEHDYFAWED</sequence>
<reference evidence="2 3" key="1">
    <citation type="submission" date="2016-10" db="EMBL/GenBank/DDBJ databases">
        <authorList>
            <person name="de Groot N.N."/>
        </authorList>
    </citation>
    <scope>NUCLEOTIDE SEQUENCE [LARGE SCALE GENOMIC DNA]</scope>
    <source>
        <strain evidence="2 3">DSM 2872</strain>
    </source>
</reference>
<dbReference type="Proteomes" id="UP000183469">
    <property type="component" value="Unassembled WGS sequence"/>
</dbReference>
<gene>
    <name evidence="2" type="ORF">SAMN05660648_00007</name>
</gene>
<evidence type="ECO:0000313" key="3">
    <source>
        <dbReference type="Proteomes" id="UP000183469"/>
    </source>
</evidence>
<feature type="transmembrane region" description="Helical" evidence="1">
    <location>
        <begin position="157"/>
        <end position="178"/>
    </location>
</feature>
<feature type="transmembrane region" description="Helical" evidence="1">
    <location>
        <begin position="87"/>
        <end position="107"/>
    </location>
</feature>
<dbReference type="RefSeq" id="WP_074670041.1">
    <property type="nucleotide sequence ID" value="NZ_FNQG01000002.1"/>
</dbReference>
<dbReference type="AlphaFoldDB" id="A0A1H3VEJ3"/>
<feature type="transmembrane region" description="Helical" evidence="1">
    <location>
        <begin position="127"/>
        <end position="145"/>
    </location>
</feature>
<accession>A0A1H3VEJ3</accession>
<protein>
    <submittedName>
        <fullName evidence="2">Uncharacterized protein</fullName>
    </submittedName>
</protein>
<name>A0A1H3VEJ3_SELRU</name>
<keyword evidence="1" id="KW-0812">Transmembrane</keyword>